<dbReference type="InterPro" id="IPR011882">
    <property type="entry name" value="PaaC"/>
</dbReference>
<dbReference type="Pfam" id="PF05138">
    <property type="entry name" value="PaaA_PaaC"/>
    <property type="match status" value="1"/>
</dbReference>
<evidence type="ECO:0000313" key="2">
    <source>
        <dbReference type="Proteomes" id="UP001595279"/>
    </source>
</evidence>
<dbReference type="PANTHER" id="PTHR30458">
    <property type="entry name" value="PHENYLACETIC ACID DEGRADATION PROTEIN PAA"/>
    <property type="match status" value="1"/>
</dbReference>
<accession>A0ABV7CTD5</accession>
<dbReference type="InterPro" id="IPR009078">
    <property type="entry name" value="Ferritin-like_SF"/>
</dbReference>
<dbReference type="PIRSF" id="PIRSF037834">
    <property type="entry name" value="PA_CoA_Oase3"/>
    <property type="match status" value="1"/>
</dbReference>
<protein>
    <submittedName>
        <fullName evidence="1">1,2-phenylacetyl-CoA epoxidase subunit PaaC</fullName>
        <ecNumber evidence="1">1.14.13.149</ecNumber>
    </submittedName>
</protein>
<dbReference type="Gene3D" id="1.20.1260.10">
    <property type="match status" value="1"/>
</dbReference>
<dbReference type="SUPFAM" id="SSF47240">
    <property type="entry name" value="Ferritin-like"/>
    <property type="match status" value="1"/>
</dbReference>
<dbReference type="GO" id="GO:0097266">
    <property type="term" value="F:phenylacetyl-CoA 1,2-epoxidase activity"/>
    <property type="evidence" value="ECO:0007669"/>
    <property type="project" value="UniProtKB-EC"/>
</dbReference>
<comment type="caution">
    <text evidence="1">The sequence shown here is derived from an EMBL/GenBank/DDBJ whole genome shotgun (WGS) entry which is preliminary data.</text>
</comment>
<proteinExistence type="predicted"/>
<dbReference type="RefSeq" id="WP_390269090.1">
    <property type="nucleotide sequence ID" value="NZ_JBHRSA010000013.1"/>
</dbReference>
<keyword evidence="1" id="KW-0560">Oxidoreductase</keyword>
<dbReference type="EMBL" id="JBHRSA010000013">
    <property type="protein sequence ID" value="MFC3039510.1"/>
    <property type="molecule type" value="Genomic_DNA"/>
</dbReference>
<dbReference type="InterPro" id="IPR052703">
    <property type="entry name" value="Aromatic_CoA_ox/epox"/>
</dbReference>
<organism evidence="1 2">
    <name type="scientific">Virgibacillus xinjiangensis</name>
    <dbReference type="NCBI Taxonomy" id="393090"/>
    <lineage>
        <taxon>Bacteria</taxon>
        <taxon>Bacillati</taxon>
        <taxon>Bacillota</taxon>
        <taxon>Bacilli</taxon>
        <taxon>Bacillales</taxon>
        <taxon>Bacillaceae</taxon>
        <taxon>Virgibacillus</taxon>
    </lineage>
</organism>
<sequence length="263" mass="30410">MTQENKYICELLYQLADDNFIHSYRGSEWLGLAPHIEEDVAFSSINQDTMGHAAMYYQLLEQLGEGEINDLSHNRSTGAFRNAILLEKVNGPGNYLEEPEYDWAFTVVRHLFFAVFKSIRLESLKQSSYEPLTHAAVKIHSEQYYHLMHWKTWFRQLMTSTEEAREKMEAAIHRVWGEFEGVISLGKYSQEISDLHLIATEEELRAEWLKRLHQLFTEVNFSIEGKPDMISGNGRNGEHTADLTEALAVLTEVYTSDEEAVAW</sequence>
<dbReference type="PANTHER" id="PTHR30458:SF0">
    <property type="entry name" value="1,2-PHENYLACETYL-COA EPOXIDASE, SUBUNIT C"/>
    <property type="match status" value="1"/>
</dbReference>
<keyword evidence="2" id="KW-1185">Reference proteome</keyword>
<gene>
    <name evidence="1" type="primary">paaC</name>
    <name evidence="1" type="ORF">ACFOGI_04545</name>
</gene>
<reference evidence="2" key="1">
    <citation type="journal article" date="2019" name="Int. J. Syst. Evol. Microbiol.">
        <title>The Global Catalogue of Microorganisms (GCM) 10K type strain sequencing project: providing services to taxonomists for standard genome sequencing and annotation.</title>
        <authorList>
            <consortium name="The Broad Institute Genomics Platform"/>
            <consortium name="The Broad Institute Genome Sequencing Center for Infectious Disease"/>
            <person name="Wu L."/>
            <person name="Ma J."/>
        </authorList>
    </citation>
    <scope>NUCLEOTIDE SEQUENCE [LARGE SCALE GENOMIC DNA]</scope>
    <source>
        <strain evidence="2">KCTC 13128</strain>
    </source>
</reference>
<evidence type="ECO:0000313" key="1">
    <source>
        <dbReference type="EMBL" id="MFC3039510.1"/>
    </source>
</evidence>
<dbReference type="InterPro" id="IPR012347">
    <property type="entry name" value="Ferritin-like"/>
</dbReference>
<name>A0ABV7CTD5_9BACI</name>
<dbReference type="InterPro" id="IPR007814">
    <property type="entry name" value="PaaA_PaaC"/>
</dbReference>
<dbReference type="EC" id="1.14.13.149" evidence="1"/>
<dbReference type="Proteomes" id="UP001595279">
    <property type="component" value="Unassembled WGS sequence"/>
</dbReference>
<dbReference type="NCBIfam" id="TIGR02158">
    <property type="entry name" value="PA_CoA_Oxy3"/>
    <property type="match status" value="1"/>
</dbReference>